<reference evidence="6 7" key="1">
    <citation type="submission" date="2020-12" db="EMBL/GenBank/DDBJ databases">
        <title>WGS of Thermoactinomyces spp.</title>
        <authorList>
            <person name="Cheng K."/>
        </authorList>
    </citation>
    <scope>NUCLEOTIDE SEQUENCE [LARGE SCALE GENOMIC DNA]</scope>
    <source>
        <strain evidence="7">CICC 10671\DSM 43846</strain>
    </source>
</reference>
<dbReference type="InterPro" id="IPR051786">
    <property type="entry name" value="ASN_synthetase/amidase"/>
</dbReference>
<dbReference type="Gene3D" id="3.60.20.10">
    <property type="entry name" value="Glutamine Phosphoribosylpyrophosphate, subunit 1, domain 1"/>
    <property type="match status" value="1"/>
</dbReference>
<gene>
    <name evidence="6" type="ORF">I8U20_05875</name>
</gene>
<dbReference type="GO" id="GO:0006529">
    <property type="term" value="P:asparagine biosynthetic process"/>
    <property type="evidence" value="ECO:0007669"/>
    <property type="project" value="UniProtKB-KW"/>
</dbReference>
<evidence type="ECO:0000313" key="7">
    <source>
        <dbReference type="Proteomes" id="UP000633619"/>
    </source>
</evidence>
<dbReference type="EC" id="6.3.5.4" evidence="2"/>
<dbReference type="Gene3D" id="3.40.50.620">
    <property type="entry name" value="HUPs"/>
    <property type="match status" value="1"/>
</dbReference>
<comment type="caution">
    <text evidence="6">The sequence shown here is derived from an EMBL/GenBank/DDBJ whole genome shotgun (WGS) entry which is preliminary data.</text>
</comment>
<evidence type="ECO:0000259" key="5">
    <source>
        <dbReference type="Pfam" id="PF00733"/>
    </source>
</evidence>
<dbReference type="InterPro" id="IPR029055">
    <property type="entry name" value="Ntn_hydrolases_N"/>
</dbReference>
<evidence type="ECO:0000256" key="2">
    <source>
        <dbReference type="ARBA" id="ARBA00012737"/>
    </source>
</evidence>
<evidence type="ECO:0000313" key="6">
    <source>
        <dbReference type="EMBL" id="MBH8594857.1"/>
    </source>
</evidence>
<proteinExistence type="predicted"/>
<keyword evidence="3" id="KW-0028">Amino-acid biosynthesis</keyword>
<accession>A0A8I1A3E2</accession>
<dbReference type="PANTHER" id="PTHR43284:SF1">
    <property type="entry name" value="ASPARAGINE SYNTHETASE"/>
    <property type="match status" value="1"/>
</dbReference>
<dbReference type="SUPFAM" id="SSF52402">
    <property type="entry name" value="Adenine nucleotide alpha hydrolases-like"/>
    <property type="match status" value="1"/>
</dbReference>
<protein>
    <recommendedName>
        <fullName evidence="2">asparagine synthase (glutamine-hydrolyzing)</fullName>
        <ecNumber evidence="2">6.3.5.4</ecNumber>
    </recommendedName>
</protein>
<dbReference type="InterPro" id="IPR001962">
    <property type="entry name" value="Asn_synthase"/>
</dbReference>
<comment type="pathway">
    <text evidence="1">Amino-acid biosynthesis; L-asparagine biosynthesis; L-asparagine from L-aspartate (L-Gln route): step 1/1.</text>
</comment>
<organism evidence="6 7">
    <name type="scientific">Thermoactinomyces intermedius</name>
    <dbReference type="NCBI Taxonomy" id="2024"/>
    <lineage>
        <taxon>Bacteria</taxon>
        <taxon>Bacillati</taxon>
        <taxon>Bacillota</taxon>
        <taxon>Bacilli</taxon>
        <taxon>Bacillales</taxon>
        <taxon>Thermoactinomycetaceae</taxon>
        <taxon>Thermoactinomyces</taxon>
    </lineage>
</organism>
<evidence type="ECO:0000256" key="1">
    <source>
        <dbReference type="ARBA" id="ARBA00005187"/>
    </source>
</evidence>
<dbReference type="Proteomes" id="UP000633619">
    <property type="component" value="Unassembled WGS sequence"/>
</dbReference>
<dbReference type="PANTHER" id="PTHR43284">
    <property type="entry name" value="ASPARAGINE SYNTHETASE (GLUTAMINE-HYDROLYZING)"/>
    <property type="match status" value="1"/>
</dbReference>
<dbReference type="RefSeq" id="WP_181732512.1">
    <property type="nucleotide sequence ID" value="NZ_JACEIR010000008.1"/>
</dbReference>
<dbReference type="AlphaFoldDB" id="A0A8I1A3E2"/>
<dbReference type="EMBL" id="JAECVW010000002">
    <property type="protein sequence ID" value="MBH8594857.1"/>
    <property type="molecule type" value="Genomic_DNA"/>
</dbReference>
<name>A0A8I1A3E2_THEIN</name>
<dbReference type="Pfam" id="PF00733">
    <property type="entry name" value="Asn_synthase"/>
    <property type="match status" value="1"/>
</dbReference>
<evidence type="ECO:0000256" key="3">
    <source>
        <dbReference type="ARBA" id="ARBA00022888"/>
    </source>
</evidence>
<keyword evidence="7" id="KW-1185">Reference proteome</keyword>
<dbReference type="InterPro" id="IPR014729">
    <property type="entry name" value="Rossmann-like_a/b/a_fold"/>
</dbReference>
<keyword evidence="3" id="KW-0061">Asparagine biosynthesis</keyword>
<feature type="domain" description="Asparagine synthetase" evidence="5">
    <location>
        <begin position="191"/>
        <end position="530"/>
    </location>
</feature>
<dbReference type="GO" id="GO:0004066">
    <property type="term" value="F:asparagine synthase (glutamine-hydrolyzing) activity"/>
    <property type="evidence" value="ECO:0007669"/>
    <property type="project" value="UniProtKB-EC"/>
</dbReference>
<evidence type="ECO:0000256" key="4">
    <source>
        <dbReference type="ARBA" id="ARBA00048741"/>
    </source>
</evidence>
<sequence>MRKFDPIQGFIDFGFFQSFFQFYGEVWGYPPKLEPLMKLIQNNNWHEAKKEFKTLLKEGTGFLKQIDGAFIVVYFERKEKAGLIYRSLLCKYSLYLRRTKRQIFWSTRIEQVLGEDRPHLSKVKKEELVGSCFAEGQEPSQTYFRDIKKLPAGYMIRVHRENEEMTLFDQLRPRPDYAKLKWDKAADLVIEILTQTIQDRVEPADRVGVLLSGGIDSAAILMLLKSCQIPVVAYHWGWRGEKSKVRISAEKVTRLANVPLIILEPGDLKALTKDANQFYLPYPGLDYLMIKEARRQSQKDGINLLASGYFGDYIFGYDGTGRFSKRIWNKTLSRRLMEKLGMLRPTWADHPENIPIPLFFTDKAAKEAKNYLGSLKEKTSARQAMGYSLNRDKESLIQLHQLSPHQMNMLFPFVSRKLMEIAISLPSEMKVLFRGGQWIEKPVLRQAFFDWLPGEVIAYVPRQYRVLPMEARFLLKHREQVKELLDEDSILADWGIIHCERLKECLEHQRLLMMSTKGLIWAFMTEIWLRSLL</sequence>
<comment type="catalytic activity">
    <reaction evidence="4">
        <text>L-aspartate + L-glutamine + ATP + H2O = L-asparagine + L-glutamate + AMP + diphosphate + H(+)</text>
        <dbReference type="Rhea" id="RHEA:12228"/>
        <dbReference type="ChEBI" id="CHEBI:15377"/>
        <dbReference type="ChEBI" id="CHEBI:15378"/>
        <dbReference type="ChEBI" id="CHEBI:29985"/>
        <dbReference type="ChEBI" id="CHEBI:29991"/>
        <dbReference type="ChEBI" id="CHEBI:30616"/>
        <dbReference type="ChEBI" id="CHEBI:33019"/>
        <dbReference type="ChEBI" id="CHEBI:58048"/>
        <dbReference type="ChEBI" id="CHEBI:58359"/>
        <dbReference type="ChEBI" id="CHEBI:456215"/>
        <dbReference type="EC" id="6.3.5.4"/>
    </reaction>
</comment>